<organism evidence="2 3">
    <name type="scientific">Stentor coeruleus</name>
    <dbReference type="NCBI Taxonomy" id="5963"/>
    <lineage>
        <taxon>Eukaryota</taxon>
        <taxon>Sar</taxon>
        <taxon>Alveolata</taxon>
        <taxon>Ciliophora</taxon>
        <taxon>Postciliodesmatophora</taxon>
        <taxon>Heterotrichea</taxon>
        <taxon>Heterotrichida</taxon>
        <taxon>Stentoridae</taxon>
        <taxon>Stentor</taxon>
    </lineage>
</organism>
<reference evidence="2 3" key="1">
    <citation type="submission" date="2016-11" db="EMBL/GenBank/DDBJ databases">
        <title>The macronuclear genome of Stentor coeruleus: a giant cell with tiny introns.</title>
        <authorList>
            <person name="Slabodnick M."/>
            <person name="Ruby J.G."/>
            <person name="Reiff S.B."/>
            <person name="Swart E.C."/>
            <person name="Gosai S."/>
            <person name="Prabakaran S."/>
            <person name="Witkowska E."/>
            <person name="Larue G.E."/>
            <person name="Fisher S."/>
            <person name="Freeman R.M."/>
            <person name="Gunawardena J."/>
            <person name="Chu W."/>
            <person name="Stover N.A."/>
            <person name="Gregory B.D."/>
            <person name="Nowacki M."/>
            <person name="Derisi J."/>
            <person name="Roy S.W."/>
            <person name="Marshall W.F."/>
            <person name="Sood P."/>
        </authorList>
    </citation>
    <scope>NUCLEOTIDE SEQUENCE [LARGE SCALE GENOMIC DNA]</scope>
    <source>
        <strain evidence="2">WM001</strain>
    </source>
</reference>
<dbReference type="AlphaFoldDB" id="A0A1R2D4F4"/>
<dbReference type="EMBL" id="MPUH01000003">
    <property type="protein sequence ID" value="OMJ96139.1"/>
    <property type="molecule type" value="Genomic_DNA"/>
</dbReference>
<evidence type="ECO:0000313" key="2">
    <source>
        <dbReference type="EMBL" id="OMJ96139.1"/>
    </source>
</evidence>
<feature type="region of interest" description="Disordered" evidence="1">
    <location>
        <begin position="79"/>
        <end position="99"/>
    </location>
</feature>
<protein>
    <submittedName>
        <fullName evidence="2">Uncharacterized protein</fullName>
    </submittedName>
</protein>
<comment type="caution">
    <text evidence="2">The sequence shown here is derived from an EMBL/GenBank/DDBJ whole genome shotgun (WGS) entry which is preliminary data.</text>
</comment>
<gene>
    <name evidence="2" type="ORF">SteCoe_317</name>
</gene>
<sequence>MAEYTKLTESESKALHNMLLRDPDRNMILFAKKLLKCQEKVSLPICMELLLMDKSPEQIVKEMISFYCKNSLLQFEAYNNQTEKRKKSPEPKKSKKIKK</sequence>
<accession>A0A1R2D4F4</accession>
<dbReference type="Proteomes" id="UP000187209">
    <property type="component" value="Unassembled WGS sequence"/>
</dbReference>
<keyword evidence="3" id="KW-1185">Reference proteome</keyword>
<evidence type="ECO:0000313" key="3">
    <source>
        <dbReference type="Proteomes" id="UP000187209"/>
    </source>
</evidence>
<proteinExistence type="predicted"/>
<evidence type="ECO:0000256" key="1">
    <source>
        <dbReference type="SAM" id="MobiDB-lite"/>
    </source>
</evidence>
<name>A0A1R2D4F4_9CILI</name>